<evidence type="ECO:0000313" key="16">
    <source>
        <dbReference type="EMBL" id="MBR0664022.1"/>
    </source>
</evidence>
<comment type="catalytic activity">
    <reaction evidence="13 14">
        <text>protoporphyrinogen IX + 3 A = protoporphyrin IX + 3 AH2</text>
        <dbReference type="Rhea" id="RHEA:62000"/>
        <dbReference type="ChEBI" id="CHEBI:13193"/>
        <dbReference type="ChEBI" id="CHEBI:17499"/>
        <dbReference type="ChEBI" id="CHEBI:57306"/>
        <dbReference type="ChEBI" id="CHEBI:57307"/>
    </reaction>
</comment>
<comment type="subcellular location">
    <subcellularLocation>
        <location evidence="1">Cell membrane</location>
        <topology evidence="1">Multi-pass membrane protein</topology>
    </subcellularLocation>
</comment>
<keyword evidence="6 14" id="KW-0349">Heme</keyword>
<evidence type="ECO:0000256" key="15">
    <source>
        <dbReference type="SAM" id="Phobius"/>
    </source>
</evidence>
<dbReference type="InterPro" id="IPR005265">
    <property type="entry name" value="HemJ-like"/>
</dbReference>
<keyword evidence="10" id="KW-0560">Oxidoreductase</keyword>
<evidence type="ECO:0000256" key="1">
    <source>
        <dbReference type="ARBA" id="ARBA00004651"/>
    </source>
</evidence>
<sequence length="137" mass="14172">MSVAALYPWLKALHVAAAIAFAGGLLALSVFLAAAAAIPGSVPGAARVMRRWDRAVTTPAMLLVWAFGLALALSGHWFGETWLQAKLAIVVVLSGLHGVQSGYLRRLAGGAAVPSWRPAPFILLGILAIAVLAVAKP</sequence>
<keyword evidence="11 14" id="KW-0408">Iron</keyword>
<accession>A0ABS5EUQ0</accession>
<evidence type="ECO:0000256" key="9">
    <source>
        <dbReference type="ARBA" id="ARBA00022989"/>
    </source>
</evidence>
<keyword evidence="8 14" id="KW-0479">Metal-binding</keyword>
<dbReference type="Proteomes" id="UP001196870">
    <property type="component" value="Unassembled WGS sequence"/>
</dbReference>
<evidence type="ECO:0000256" key="3">
    <source>
        <dbReference type="ARBA" id="ARBA00006501"/>
    </source>
</evidence>
<comment type="similarity">
    <text evidence="3 14">Belongs to the HemJ family.</text>
</comment>
<feature type="transmembrane region" description="Helical" evidence="15">
    <location>
        <begin position="12"/>
        <end position="38"/>
    </location>
</feature>
<evidence type="ECO:0000256" key="13">
    <source>
        <dbReference type="ARBA" id="ARBA00048390"/>
    </source>
</evidence>
<keyword evidence="12 14" id="KW-0472">Membrane</keyword>
<evidence type="ECO:0000313" key="17">
    <source>
        <dbReference type="Proteomes" id="UP001196870"/>
    </source>
</evidence>
<evidence type="ECO:0000256" key="6">
    <source>
        <dbReference type="ARBA" id="ARBA00022617"/>
    </source>
</evidence>
<feature type="transmembrane region" description="Helical" evidence="15">
    <location>
        <begin position="116"/>
        <end position="135"/>
    </location>
</feature>
<name>A0ABS5EUQ0_9PROT</name>
<protein>
    <recommendedName>
        <fullName evidence="4 14">Protoporphyrinogen IX oxidase</fullName>
        <ecNumber evidence="14">1.3.99.-</ecNumber>
    </recommendedName>
</protein>
<dbReference type="RefSeq" id="WP_211851625.1">
    <property type="nucleotide sequence ID" value="NZ_JAAGBB010000006.1"/>
</dbReference>
<evidence type="ECO:0000256" key="2">
    <source>
        <dbReference type="ARBA" id="ARBA00005073"/>
    </source>
</evidence>
<dbReference type="EC" id="1.3.99.-" evidence="14"/>
<evidence type="ECO:0000256" key="14">
    <source>
        <dbReference type="PIRNR" id="PIRNR004638"/>
    </source>
</evidence>
<evidence type="ECO:0000256" key="7">
    <source>
        <dbReference type="ARBA" id="ARBA00022692"/>
    </source>
</evidence>
<feature type="transmembrane region" description="Helical" evidence="15">
    <location>
        <begin position="59"/>
        <end position="79"/>
    </location>
</feature>
<keyword evidence="17" id="KW-1185">Reference proteome</keyword>
<evidence type="ECO:0000256" key="8">
    <source>
        <dbReference type="ARBA" id="ARBA00022723"/>
    </source>
</evidence>
<dbReference type="PIRSF" id="PIRSF004638">
    <property type="entry name" value="UCP004638"/>
    <property type="match status" value="1"/>
</dbReference>
<evidence type="ECO:0000256" key="10">
    <source>
        <dbReference type="ARBA" id="ARBA00023002"/>
    </source>
</evidence>
<keyword evidence="5 14" id="KW-1003">Cell membrane</keyword>
<proteinExistence type="inferred from homology"/>
<evidence type="ECO:0000256" key="5">
    <source>
        <dbReference type="ARBA" id="ARBA00022475"/>
    </source>
</evidence>
<comment type="pathway">
    <text evidence="2 14">Porphyrin-containing compound metabolism; protoporphyrin-IX biosynthesis; protoporphyrin-IX from protoporphyrinogen-IX: step 1/1.</text>
</comment>
<gene>
    <name evidence="16" type="ORF">GXW71_06595</name>
</gene>
<dbReference type="PANTHER" id="PTHR40255">
    <property type="entry name" value="UPF0093 MEMBRANE PROTEIN SLR1790"/>
    <property type="match status" value="1"/>
</dbReference>
<dbReference type="EMBL" id="JAAGBB010000006">
    <property type="protein sequence ID" value="MBR0664022.1"/>
    <property type="molecule type" value="Genomic_DNA"/>
</dbReference>
<keyword evidence="7 15" id="KW-0812">Transmembrane</keyword>
<comment type="cofactor">
    <cofactor evidence="14">
        <name>heme b</name>
        <dbReference type="ChEBI" id="CHEBI:60344"/>
    </cofactor>
    <text evidence="14">Binds 1 heme b (iron(II)-protoporphyrin IX) group per subunit.</text>
</comment>
<comment type="function">
    <text evidence="14">Catalyzes the oxidation of protoporphyrinogen IX to protoporphyrin IX.</text>
</comment>
<dbReference type="Pfam" id="PF03653">
    <property type="entry name" value="UPF0093"/>
    <property type="match status" value="1"/>
</dbReference>
<evidence type="ECO:0000256" key="11">
    <source>
        <dbReference type="ARBA" id="ARBA00023004"/>
    </source>
</evidence>
<keyword evidence="9 15" id="KW-1133">Transmembrane helix</keyword>
<evidence type="ECO:0000256" key="4">
    <source>
        <dbReference type="ARBA" id="ARBA00017504"/>
    </source>
</evidence>
<reference evidence="17" key="1">
    <citation type="journal article" date="2021" name="Syst. Appl. Microbiol.">
        <title>Roseomonas hellenica sp. nov., isolated from roots of wild-growing Alkanna tinctoria.</title>
        <authorList>
            <person name="Rat A."/>
            <person name="Naranjo H.D."/>
            <person name="Lebbe L."/>
            <person name="Cnockaert M."/>
            <person name="Krigas N."/>
            <person name="Grigoriadou K."/>
            <person name="Maloupa E."/>
            <person name="Willems A."/>
        </authorList>
    </citation>
    <scope>NUCLEOTIDE SEQUENCE [LARGE SCALE GENOMIC DNA]</scope>
    <source>
        <strain evidence="17">LMG 31523</strain>
    </source>
</reference>
<dbReference type="PANTHER" id="PTHR40255:SF1">
    <property type="entry name" value="PROTOPORPHYRINOGEN IX OXIDASE"/>
    <property type="match status" value="1"/>
</dbReference>
<comment type="caution">
    <text evidence="16">The sequence shown here is derived from an EMBL/GenBank/DDBJ whole genome shotgun (WGS) entry which is preliminary data.</text>
</comment>
<organism evidence="16 17">
    <name type="scientific">Plastoroseomonas hellenica</name>
    <dbReference type="NCBI Taxonomy" id="2687306"/>
    <lineage>
        <taxon>Bacteria</taxon>
        <taxon>Pseudomonadati</taxon>
        <taxon>Pseudomonadota</taxon>
        <taxon>Alphaproteobacteria</taxon>
        <taxon>Acetobacterales</taxon>
        <taxon>Acetobacteraceae</taxon>
        <taxon>Plastoroseomonas</taxon>
    </lineage>
</organism>
<evidence type="ECO:0000256" key="12">
    <source>
        <dbReference type="ARBA" id="ARBA00023136"/>
    </source>
</evidence>